<evidence type="ECO:0000259" key="3">
    <source>
        <dbReference type="PROSITE" id="PS50222"/>
    </source>
</evidence>
<sequence>MLPYTDITYLWIFVPIPAGQNTQKSMNRVLSVRQVMKTIGANKKSGKKNEKLLEILEELDRDGSGQIDVAELVSLLEGVAKSRKERKYMCLAIVAMFIFGIVLIGAIIGLS</sequence>
<dbReference type="InterPro" id="IPR002048">
    <property type="entry name" value="EF_hand_dom"/>
</dbReference>
<dbReference type="PROSITE" id="PS50222">
    <property type="entry name" value="EF_HAND_2"/>
    <property type="match status" value="1"/>
</dbReference>
<name>A0A150GAE3_GONPE</name>
<keyword evidence="2" id="KW-0472">Membrane</keyword>
<keyword evidence="1" id="KW-0106">Calcium</keyword>
<evidence type="ECO:0000313" key="5">
    <source>
        <dbReference type="Proteomes" id="UP000075714"/>
    </source>
</evidence>
<dbReference type="InterPro" id="IPR018247">
    <property type="entry name" value="EF_Hand_1_Ca_BS"/>
</dbReference>
<dbReference type="GO" id="GO:0005509">
    <property type="term" value="F:calcium ion binding"/>
    <property type="evidence" value="ECO:0007669"/>
    <property type="project" value="InterPro"/>
</dbReference>
<reference evidence="5" key="1">
    <citation type="journal article" date="2016" name="Nat. Commun.">
        <title>The Gonium pectorale genome demonstrates co-option of cell cycle regulation during the evolution of multicellularity.</title>
        <authorList>
            <person name="Hanschen E.R."/>
            <person name="Marriage T.N."/>
            <person name="Ferris P.J."/>
            <person name="Hamaji T."/>
            <person name="Toyoda A."/>
            <person name="Fujiyama A."/>
            <person name="Neme R."/>
            <person name="Noguchi H."/>
            <person name="Minakuchi Y."/>
            <person name="Suzuki M."/>
            <person name="Kawai-Toyooka H."/>
            <person name="Smith D.R."/>
            <person name="Sparks H."/>
            <person name="Anderson J."/>
            <person name="Bakaric R."/>
            <person name="Luria V."/>
            <person name="Karger A."/>
            <person name="Kirschner M.W."/>
            <person name="Durand P.M."/>
            <person name="Michod R.E."/>
            <person name="Nozaki H."/>
            <person name="Olson B.J."/>
        </authorList>
    </citation>
    <scope>NUCLEOTIDE SEQUENCE [LARGE SCALE GENOMIC DNA]</scope>
    <source>
        <strain evidence="5">NIES-2863</strain>
    </source>
</reference>
<evidence type="ECO:0000256" key="2">
    <source>
        <dbReference type="SAM" id="Phobius"/>
    </source>
</evidence>
<keyword evidence="2" id="KW-1133">Transmembrane helix</keyword>
<evidence type="ECO:0000256" key="1">
    <source>
        <dbReference type="ARBA" id="ARBA00022837"/>
    </source>
</evidence>
<dbReference type="SMART" id="SM00054">
    <property type="entry name" value="EFh"/>
    <property type="match status" value="1"/>
</dbReference>
<dbReference type="Proteomes" id="UP000075714">
    <property type="component" value="Unassembled WGS sequence"/>
</dbReference>
<organism evidence="4 5">
    <name type="scientific">Gonium pectorale</name>
    <name type="common">Green alga</name>
    <dbReference type="NCBI Taxonomy" id="33097"/>
    <lineage>
        <taxon>Eukaryota</taxon>
        <taxon>Viridiplantae</taxon>
        <taxon>Chlorophyta</taxon>
        <taxon>core chlorophytes</taxon>
        <taxon>Chlorophyceae</taxon>
        <taxon>CS clade</taxon>
        <taxon>Chlamydomonadales</taxon>
        <taxon>Volvocaceae</taxon>
        <taxon>Gonium</taxon>
    </lineage>
</organism>
<evidence type="ECO:0000313" key="4">
    <source>
        <dbReference type="EMBL" id="KXZ46812.1"/>
    </source>
</evidence>
<dbReference type="EMBL" id="LSYV01000041">
    <property type="protein sequence ID" value="KXZ46812.1"/>
    <property type="molecule type" value="Genomic_DNA"/>
</dbReference>
<keyword evidence="2" id="KW-0812">Transmembrane</keyword>
<feature type="transmembrane region" description="Helical" evidence="2">
    <location>
        <begin position="88"/>
        <end position="110"/>
    </location>
</feature>
<dbReference type="OrthoDB" id="528013at2759"/>
<dbReference type="SUPFAM" id="SSF47473">
    <property type="entry name" value="EF-hand"/>
    <property type="match status" value="1"/>
</dbReference>
<dbReference type="AlphaFoldDB" id="A0A150GAE3"/>
<accession>A0A150GAE3</accession>
<keyword evidence="5" id="KW-1185">Reference proteome</keyword>
<dbReference type="PROSITE" id="PS00018">
    <property type="entry name" value="EF_HAND_1"/>
    <property type="match status" value="1"/>
</dbReference>
<comment type="caution">
    <text evidence="4">The sequence shown here is derived from an EMBL/GenBank/DDBJ whole genome shotgun (WGS) entry which is preliminary data.</text>
</comment>
<dbReference type="InterPro" id="IPR011992">
    <property type="entry name" value="EF-hand-dom_pair"/>
</dbReference>
<feature type="domain" description="EF-hand" evidence="3">
    <location>
        <begin position="47"/>
        <end position="82"/>
    </location>
</feature>
<proteinExistence type="predicted"/>
<gene>
    <name evidence="4" type="ORF">GPECTOR_40g546</name>
</gene>
<protein>
    <recommendedName>
        <fullName evidence="3">EF-hand domain-containing protein</fullName>
    </recommendedName>
</protein>
<dbReference type="Gene3D" id="1.10.238.10">
    <property type="entry name" value="EF-hand"/>
    <property type="match status" value="1"/>
</dbReference>